<dbReference type="HOGENOM" id="CLU_2596790_0_0_1"/>
<dbReference type="Proteomes" id="UP000054485">
    <property type="component" value="Unassembled WGS sequence"/>
</dbReference>
<keyword evidence="3" id="KW-1185">Reference proteome</keyword>
<dbReference type="InterPro" id="IPR001680">
    <property type="entry name" value="WD40_rpt"/>
</dbReference>
<evidence type="ECO:0000256" key="1">
    <source>
        <dbReference type="PROSITE-ProRule" id="PRU00221"/>
    </source>
</evidence>
<name>A0A0D0AZS5_9AGAM</name>
<dbReference type="OrthoDB" id="674604at2759"/>
<gene>
    <name evidence="2" type="ORF">CY34DRAFT_88550</name>
</gene>
<dbReference type="InterPro" id="IPR036322">
    <property type="entry name" value="WD40_repeat_dom_sf"/>
</dbReference>
<organism evidence="2 3">
    <name type="scientific">Suillus luteus UH-Slu-Lm8-n1</name>
    <dbReference type="NCBI Taxonomy" id="930992"/>
    <lineage>
        <taxon>Eukaryota</taxon>
        <taxon>Fungi</taxon>
        <taxon>Dikarya</taxon>
        <taxon>Basidiomycota</taxon>
        <taxon>Agaricomycotina</taxon>
        <taxon>Agaricomycetes</taxon>
        <taxon>Agaricomycetidae</taxon>
        <taxon>Boletales</taxon>
        <taxon>Suillineae</taxon>
        <taxon>Suillaceae</taxon>
        <taxon>Suillus</taxon>
    </lineage>
</organism>
<sequence length="80" mass="9011">HNEGIYALALSSNSRILASALFDQTARLWTLDSGQSIGPPLQHARALSTQDELHVFFGMKKYYSLAARTIRRTRGMFLRS</sequence>
<protein>
    <submittedName>
        <fullName evidence="2">Uncharacterized protein</fullName>
    </submittedName>
</protein>
<keyword evidence="1" id="KW-0853">WD repeat</keyword>
<reference evidence="2 3" key="1">
    <citation type="submission" date="2014-04" db="EMBL/GenBank/DDBJ databases">
        <authorList>
            <consortium name="DOE Joint Genome Institute"/>
            <person name="Kuo A."/>
            <person name="Ruytinx J."/>
            <person name="Rineau F."/>
            <person name="Colpaert J."/>
            <person name="Kohler A."/>
            <person name="Nagy L.G."/>
            <person name="Floudas D."/>
            <person name="Copeland A."/>
            <person name="Barry K.W."/>
            <person name="Cichocki N."/>
            <person name="Veneault-Fourrey C."/>
            <person name="LaButti K."/>
            <person name="Lindquist E.A."/>
            <person name="Lipzen A."/>
            <person name="Lundell T."/>
            <person name="Morin E."/>
            <person name="Murat C."/>
            <person name="Sun H."/>
            <person name="Tunlid A."/>
            <person name="Henrissat B."/>
            <person name="Grigoriev I.V."/>
            <person name="Hibbett D.S."/>
            <person name="Martin F."/>
            <person name="Nordberg H.P."/>
            <person name="Cantor M.N."/>
            <person name="Hua S.X."/>
        </authorList>
    </citation>
    <scope>NUCLEOTIDE SEQUENCE [LARGE SCALE GENOMIC DNA]</scope>
    <source>
        <strain evidence="2 3">UH-Slu-Lm8-n1</strain>
    </source>
</reference>
<dbReference type="AlphaFoldDB" id="A0A0D0AZS5"/>
<dbReference type="SUPFAM" id="SSF50978">
    <property type="entry name" value="WD40 repeat-like"/>
    <property type="match status" value="1"/>
</dbReference>
<dbReference type="PROSITE" id="PS50294">
    <property type="entry name" value="WD_REPEATS_REGION"/>
    <property type="match status" value="1"/>
</dbReference>
<dbReference type="InterPro" id="IPR015943">
    <property type="entry name" value="WD40/YVTN_repeat-like_dom_sf"/>
</dbReference>
<dbReference type="InParanoid" id="A0A0D0AZS5"/>
<dbReference type="Gene3D" id="2.130.10.10">
    <property type="entry name" value="YVTN repeat-like/Quinoprotein amine dehydrogenase"/>
    <property type="match status" value="1"/>
</dbReference>
<feature type="non-terminal residue" evidence="2">
    <location>
        <position position="1"/>
    </location>
</feature>
<proteinExistence type="predicted"/>
<reference evidence="3" key="2">
    <citation type="submission" date="2015-01" db="EMBL/GenBank/DDBJ databases">
        <title>Evolutionary Origins and Diversification of the Mycorrhizal Mutualists.</title>
        <authorList>
            <consortium name="DOE Joint Genome Institute"/>
            <consortium name="Mycorrhizal Genomics Consortium"/>
            <person name="Kohler A."/>
            <person name="Kuo A."/>
            <person name="Nagy L.G."/>
            <person name="Floudas D."/>
            <person name="Copeland A."/>
            <person name="Barry K.W."/>
            <person name="Cichocki N."/>
            <person name="Veneault-Fourrey C."/>
            <person name="LaButti K."/>
            <person name="Lindquist E.A."/>
            <person name="Lipzen A."/>
            <person name="Lundell T."/>
            <person name="Morin E."/>
            <person name="Murat C."/>
            <person name="Riley R."/>
            <person name="Ohm R."/>
            <person name="Sun H."/>
            <person name="Tunlid A."/>
            <person name="Henrissat B."/>
            <person name="Grigoriev I.V."/>
            <person name="Hibbett D.S."/>
            <person name="Martin F."/>
        </authorList>
    </citation>
    <scope>NUCLEOTIDE SEQUENCE [LARGE SCALE GENOMIC DNA]</scope>
    <source>
        <strain evidence="3">UH-Slu-Lm8-n1</strain>
    </source>
</reference>
<accession>A0A0D0AZS5</accession>
<dbReference type="PROSITE" id="PS50082">
    <property type="entry name" value="WD_REPEATS_2"/>
    <property type="match status" value="1"/>
</dbReference>
<evidence type="ECO:0000313" key="3">
    <source>
        <dbReference type="Proteomes" id="UP000054485"/>
    </source>
</evidence>
<evidence type="ECO:0000313" key="2">
    <source>
        <dbReference type="EMBL" id="KIK39822.1"/>
    </source>
</evidence>
<dbReference type="EMBL" id="KN835327">
    <property type="protein sequence ID" value="KIK39822.1"/>
    <property type="molecule type" value="Genomic_DNA"/>
</dbReference>
<feature type="repeat" description="WD" evidence="1">
    <location>
        <begin position="1"/>
        <end position="39"/>
    </location>
</feature>